<dbReference type="GO" id="GO:0005634">
    <property type="term" value="C:nucleus"/>
    <property type="evidence" value="ECO:0007669"/>
    <property type="project" value="TreeGrafter"/>
</dbReference>
<dbReference type="GO" id="GO:0048471">
    <property type="term" value="C:perinuclear region of cytoplasm"/>
    <property type="evidence" value="ECO:0007669"/>
    <property type="project" value="TreeGrafter"/>
</dbReference>
<comment type="caution">
    <text evidence="4">The sequence shown here is derived from an EMBL/GenBank/DDBJ whole genome shotgun (WGS) entry which is preliminary data.</text>
</comment>
<dbReference type="GO" id="GO:0005829">
    <property type="term" value="C:cytosol"/>
    <property type="evidence" value="ECO:0007669"/>
    <property type="project" value="TreeGrafter"/>
</dbReference>
<dbReference type="Pfam" id="PF13516">
    <property type="entry name" value="LRR_6"/>
    <property type="match status" value="4"/>
</dbReference>
<keyword evidence="5" id="KW-1185">Reference proteome</keyword>
<organism evidence="4 5">
    <name type="scientific">Skeletonema marinoi</name>
    <dbReference type="NCBI Taxonomy" id="267567"/>
    <lineage>
        <taxon>Eukaryota</taxon>
        <taxon>Sar</taxon>
        <taxon>Stramenopiles</taxon>
        <taxon>Ochrophyta</taxon>
        <taxon>Bacillariophyta</taxon>
        <taxon>Coscinodiscophyceae</taxon>
        <taxon>Thalassiosirophycidae</taxon>
        <taxon>Thalassiosirales</taxon>
        <taxon>Skeletonemataceae</taxon>
        <taxon>Skeletonema</taxon>
        <taxon>Skeletonema marinoi-dohrnii complex</taxon>
    </lineage>
</organism>
<evidence type="ECO:0000256" key="1">
    <source>
        <dbReference type="ARBA" id="ARBA00022468"/>
    </source>
</evidence>
<gene>
    <name evidence="4" type="ORF">QTG54_015257</name>
</gene>
<dbReference type="InterPro" id="IPR032675">
    <property type="entry name" value="LRR_dom_sf"/>
</dbReference>
<dbReference type="GO" id="GO:0006913">
    <property type="term" value="P:nucleocytoplasmic transport"/>
    <property type="evidence" value="ECO:0007669"/>
    <property type="project" value="TreeGrafter"/>
</dbReference>
<keyword evidence="1" id="KW-0343">GTPase activation</keyword>
<dbReference type="GO" id="GO:0005096">
    <property type="term" value="F:GTPase activator activity"/>
    <property type="evidence" value="ECO:0007669"/>
    <property type="project" value="UniProtKB-KW"/>
</dbReference>
<keyword evidence="2" id="KW-0433">Leucine-rich repeat</keyword>
<accession>A0AAD8XUT7</accession>
<dbReference type="Gene3D" id="3.80.10.10">
    <property type="entry name" value="Ribonuclease Inhibitor"/>
    <property type="match status" value="2"/>
</dbReference>
<dbReference type="InterPro" id="IPR027038">
    <property type="entry name" value="RanGap"/>
</dbReference>
<proteinExistence type="predicted"/>
<evidence type="ECO:0000256" key="2">
    <source>
        <dbReference type="ARBA" id="ARBA00022614"/>
    </source>
</evidence>
<reference evidence="4" key="1">
    <citation type="submission" date="2023-06" db="EMBL/GenBank/DDBJ databases">
        <title>Survivors Of The Sea: Transcriptome response of Skeletonema marinoi to long-term dormancy.</title>
        <authorList>
            <person name="Pinder M.I.M."/>
            <person name="Kourtchenko O."/>
            <person name="Robertson E.K."/>
            <person name="Larsson T."/>
            <person name="Maumus F."/>
            <person name="Osuna-Cruz C.M."/>
            <person name="Vancaester E."/>
            <person name="Stenow R."/>
            <person name="Vandepoele K."/>
            <person name="Ploug H."/>
            <person name="Bruchert V."/>
            <person name="Godhe A."/>
            <person name="Topel M."/>
        </authorList>
    </citation>
    <scope>NUCLEOTIDE SEQUENCE</scope>
    <source>
        <strain evidence="4">R05AC</strain>
    </source>
</reference>
<feature type="non-terminal residue" evidence="4">
    <location>
        <position position="412"/>
    </location>
</feature>
<protein>
    <submittedName>
        <fullName evidence="4">Leucine-rich repeat protein</fullName>
    </submittedName>
</protein>
<evidence type="ECO:0000256" key="3">
    <source>
        <dbReference type="ARBA" id="ARBA00022737"/>
    </source>
</evidence>
<name>A0AAD8XUT7_9STRA</name>
<evidence type="ECO:0000313" key="4">
    <source>
        <dbReference type="EMBL" id="KAK1733999.1"/>
    </source>
</evidence>
<dbReference type="Proteomes" id="UP001224775">
    <property type="component" value="Unassembled WGS sequence"/>
</dbReference>
<dbReference type="PANTHER" id="PTHR24113:SF12">
    <property type="entry name" value="RAN GTPASE-ACTIVATING PROTEIN 1"/>
    <property type="match status" value="1"/>
</dbReference>
<dbReference type="PANTHER" id="PTHR24113">
    <property type="entry name" value="RAN GTPASE-ACTIVATING PROTEIN 1"/>
    <property type="match status" value="1"/>
</dbReference>
<evidence type="ECO:0000313" key="5">
    <source>
        <dbReference type="Proteomes" id="UP001224775"/>
    </source>
</evidence>
<dbReference type="EMBL" id="JATAAI010000042">
    <property type="protein sequence ID" value="KAK1733999.1"/>
    <property type="molecule type" value="Genomic_DNA"/>
</dbReference>
<dbReference type="PROSITE" id="PS51450">
    <property type="entry name" value="LRR"/>
    <property type="match status" value="1"/>
</dbReference>
<keyword evidence="3" id="KW-0677">Repeat</keyword>
<sequence length="412" mass="46186">MDVAIDRQRAMEGRDFDYYEERAQDVVLEDITSCEGNAEILQRLRRQDTSLKNLTISDDADADNYIVGEGDDFGWLGYFIGNSKYLHDLDVYSLGEGQNIEALIDGINRNRLIGSIHIRTDLGDVNFRNLTPFFRNSHRLAQLELNFEVGLECAQSIAFALGTSQCQSLESLRFQDCNLSDEGFAVIANALRTYSQLEELYLEKNNIGLMGCIALGDSMRGWGASNLTILDLDDNAIEDQGLEALAAGMTNTKLEELYLSRNLITGAGLRSMSEYFQSESCCLETLNLYRNVFGDEGAVALADGLMGNKSLTSLRFIPDESGITDVGWAAFSRLLCDPSSINSTYHSNHNIERIGGPEMLSTPLDITQYFELNVRPHPAIHKILKSHPDLEMEPFFQWKLKLLPVVINWFQS</sequence>
<dbReference type="SUPFAM" id="SSF52047">
    <property type="entry name" value="RNI-like"/>
    <property type="match status" value="1"/>
</dbReference>
<dbReference type="AlphaFoldDB" id="A0AAD8XUT7"/>
<dbReference type="InterPro" id="IPR001611">
    <property type="entry name" value="Leu-rich_rpt"/>
</dbReference>
<dbReference type="GO" id="GO:0031267">
    <property type="term" value="F:small GTPase binding"/>
    <property type="evidence" value="ECO:0007669"/>
    <property type="project" value="TreeGrafter"/>
</dbReference>
<dbReference type="SMART" id="SM00368">
    <property type="entry name" value="LRR_RI"/>
    <property type="match status" value="5"/>
</dbReference>